<name>A0ABU7KFM5_9ACTN</name>
<dbReference type="InterPro" id="IPR041413">
    <property type="entry name" value="MLTR_LBD"/>
</dbReference>
<feature type="domain" description="HTH cro/C1-type" evidence="2">
    <location>
        <begin position="35"/>
        <end position="82"/>
    </location>
</feature>
<evidence type="ECO:0000313" key="3">
    <source>
        <dbReference type="EMBL" id="MEE2041038.1"/>
    </source>
</evidence>
<dbReference type="InterPro" id="IPR010982">
    <property type="entry name" value="Lambda_DNA-bd_dom_sf"/>
</dbReference>
<dbReference type="RefSeq" id="WP_330094802.1">
    <property type="nucleotide sequence ID" value="NZ_JAUZMY010000039.1"/>
</dbReference>
<evidence type="ECO:0000313" key="4">
    <source>
        <dbReference type="Proteomes" id="UP001356095"/>
    </source>
</evidence>
<dbReference type="EMBL" id="JAUZMY010000039">
    <property type="protein sequence ID" value="MEE2041038.1"/>
    <property type="molecule type" value="Genomic_DNA"/>
</dbReference>
<proteinExistence type="predicted"/>
<feature type="compositionally biased region" description="Basic and acidic residues" evidence="1">
    <location>
        <begin position="283"/>
        <end position="305"/>
    </location>
</feature>
<dbReference type="Pfam" id="PF13560">
    <property type="entry name" value="HTH_31"/>
    <property type="match status" value="1"/>
</dbReference>
<dbReference type="PROSITE" id="PS50943">
    <property type="entry name" value="HTH_CROC1"/>
    <property type="match status" value="1"/>
</dbReference>
<dbReference type="Proteomes" id="UP001356095">
    <property type="component" value="Unassembled WGS sequence"/>
</dbReference>
<comment type="caution">
    <text evidence="3">The sequence shown here is derived from an EMBL/GenBank/DDBJ whole genome shotgun (WGS) entry which is preliminary data.</text>
</comment>
<feature type="region of interest" description="Disordered" evidence="1">
    <location>
        <begin position="276"/>
        <end position="305"/>
    </location>
</feature>
<dbReference type="Pfam" id="PF17765">
    <property type="entry name" value="MLTR_LBD"/>
    <property type="match status" value="1"/>
</dbReference>
<accession>A0ABU7KFM5</accession>
<dbReference type="Gene3D" id="3.30.450.180">
    <property type="match status" value="1"/>
</dbReference>
<organism evidence="3 4">
    <name type="scientific">Nocardiopsis codii</name>
    <dbReference type="NCBI Taxonomy" id="3065942"/>
    <lineage>
        <taxon>Bacteria</taxon>
        <taxon>Bacillati</taxon>
        <taxon>Actinomycetota</taxon>
        <taxon>Actinomycetes</taxon>
        <taxon>Streptosporangiales</taxon>
        <taxon>Nocardiopsidaceae</taxon>
        <taxon>Nocardiopsis</taxon>
    </lineage>
</organism>
<keyword evidence="4" id="KW-1185">Reference proteome</keyword>
<evidence type="ECO:0000259" key="2">
    <source>
        <dbReference type="PROSITE" id="PS50943"/>
    </source>
</evidence>
<protein>
    <submittedName>
        <fullName evidence="3">Helix-turn-helix transcriptional regulator</fullName>
    </submittedName>
</protein>
<dbReference type="PANTHER" id="PTHR35010">
    <property type="entry name" value="BLL4672 PROTEIN-RELATED"/>
    <property type="match status" value="1"/>
</dbReference>
<dbReference type="PANTHER" id="PTHR35010:SF2">
    <property type="entry name" value="BLL4672 PROTEIN"/>
    <property type="match status" value="1"/>
</dbReference>
<evidence type="ECO:0000256" key="1">
    <source>
        <dbReference type="SAM" id="MobiDB-lite"/>
    </source>
</evidence>
<dbReference type="Gene3D" id="1.10.260.40">
    <property type="entry name" value="lambda repressor-like DNA-binding domains"/>
    <property type="match status" value="1"/>
</dbReference>
<dbReference type="CDD" id="cd00093">
    <property type="entry name" value="HTH_XRE"/>
    <property type="match status" value="1"/>
</dbReference>
<dbReference type="SUPFAM" id="SSF47413">
    <property type="entry name" value="lambda repressor-like DNA-binding domains"/>
    <property type="match status" value="1"/>
</dbReference>
<dbReference type="InterPro" id="IPR001387">
    <property type="entry name" value="Cro/C1-type_HTH"/>
</dbReference>
<sequence length="305" mass="33880">MDKKTVREFLVSRRARVTPEQAGIPAYGDDRRVPGLRREEVAMLAGVSIDYYTRLERGNIGGASESVLDAIARALELDDVERTHLFDLARAAARPRTRRPAPPVGAVRPSVQRMLDSMDTPAIVHNARQDLVAANRLGRALYAPHFDTDRRPPNMARFIFLDPRARDYYVDWPLARRTTAAMMRLEAGRNPLDGDLTALIGELSACSTVFAQDWARHNVHSHRTGVKSFRHPDVGLVEVSFDVFEPSGEERLWFVTYTVEPGTASADALALLGTLAATQEGTAPERDGDTDTDPARARDRRTDHG</sequence>
<dbReference type="SMART" id="SM00530">
    <property type="entry name" value="HTH_XRE"/>
    <property type="match status" value="1"/>
</dbReference>
<reference evidence="3 4" key="1">
    <citation type="submission" date="2023-08" db="EMBL/GenBank/DDBJ databases">
        <authorList>
            <person name="Girao M."/>
            <person name="Carvalho M.F."/>
        </authorList>
    </citation>
    <scope>NUCLEOTIDE SEQUENCE [LARGE SCALE GENOMIC DNA]</scope>
    <source>
        <strain evidence="3 4">CT-R113</strain>
    </source>
</reference>
<gene>
    <name evidence="3" type="ORF">Q8791_27830</name>
</gene>